<accession>A0ABT9PBF0</accession>
<dbReference type="CDD" id="cd16936">
    <property type="entry name" value="HATPase_RsbW-like"/>
    <property type="match status" value="1"/>
</dbReference>
<dbReference type="Proteomes" id="UP001235712">
    <property type="component" value="Unassembled WGS sequence"/>
</dbReference>
<dbReference type="PANTHER" id="PTHR35526:SF3">
    <property type="entry name" value="ANTI-SIGMA-F FACTOR RSBW"/>
    <property type="match status" value="1"/>
</dbReference>
<protein>
    <recommendedName>
        <fullName evidence="3">Histidine kinase-like protein</fullName>
    </recommendedName>
</protein>
<proteinExistence type="predicted"/>
<dbReference type="RefSeq" id="WP_307248758.1">
    <property type="nucleotide sequence ID" value="NZ_JAUSQZ010000001.1"/>
</dbReference>
<name>A0ABT9PBF0_9ACTN</name>
<dbReference type="InterPro" id="IPR050267">
    <property type="entry name" value="Anti-sigma-factor_SerPK"/>
</dbReference>
<dbReference type="EMBL" id="JAUSQZ010000001">
    <property type="protein sequence ID" value="MDP9829998.1"/>
    <property type="molecule type" value="Genomic_DNA"/>
</dbReference>
<gene>
    <name evidence="1" type="ORF">J2S57_005747</name>
</gene>
<keyword evidence="2" id="KW-1185">Reference proteome</keyword>
<reference evidence="1 2" key="1">
    <citation type="submission" date="2023-07" db="EMBL/GenBank/DDBJ databases">
        <title>Sequencing the genomes of 1000 actinobacteria strains.</title>
        <authorList>
            <person name="Klenk H.-P."/>
        </authorList>
    </citation>
    <scope>NUCLEOTIDE SEQUENCE [LARGE SCALE GENOMIC DNA]</scope>
    <source>
        <strain evidence="1 2">DSM 44388</strain>
    </source>
</reference>
<evidence type="ECO:0000313" key="1">
    <source>
        <dbReference type="EMBL" id="MDP9829998.1"/>
    </source>
</evidence>
<dbReference type="PANTHER" id="PTHR35526">
    <property type="entry name" value="ANTI-SIGMA-F FACTOR RSBW-RELATED"/>
    <property type="match status" value="1"/>
</dbReference>
<sequence length="157" mass="16980">MLSRNPPPDVLRHERGSWALPGLDQLTGTRETIISLCVRNPPIVVPPGSPHLAVLTHRMEIVCTELAGNALRHARQPIHIHLSSTASSWLIRVDDASPDLTPVVGHPTAEQIGGRGLSIVVSLASAAGWYVRESVKTVWAEVPDIPPAKLLARLREA</sequence>
<organism evidence="1 2">
    <name type="scientific">Kineosporia succinea</name>
    <dbReference type="NCBI Taxonomy" id="84632"/>
    <lineage>
        <taxon>Bacteria</taxon>
        <taxon>Bacillati</taxon>
        <taxon>Actinomycetota</taxon>
        <taxon>Actinomycetes</taxon>
        <taxon>Kineosporiales</taxon>
        <taxon>Kineosporiaceae</taxon>
        <taxon>Kineosporia</taxon>
    </lineage>
</organism>
<evidence type="ECO:0008006" key="3">
    <source>
        <dbReference type="Google" id="ProtNLM"/>
    </source>
</evidence>
<dbReference type="Gene3D" id="3.30.565.10">
    <property type="entry name" value="Histidine kinase-like ATPase, C-terminal domain"/>
    <property type="match status" value="1"/>
</dbReference>
<dbReference type="SUPFAM" id="SSF55874">
    <property type="entry name" value="ATPase domain of HSP90 chaperone/DNA topoisomerase II/histidine kinase"/>
    <property type="match status" value="1"/>
</dbReference>
<comment type="caution">
    <text evidence="1">The sequence shown here is derived from an EMBL/GenBank/DDBJ whole genome shotgun (WGS) entry which is preliminary data.</text>
</comment>
<dbReference type="InterPro" id="IPR036890">
    <property type="entry name" value="HATPase_C_sf"/>
</dbReference>
<evidence type="ECO:0000313" key="2">
    <source>
        <dbReference type="Proteomes" id="UP001235712"/>
    </source>
</evidence>